<keyword evidence="3" id="KW-1185">Reference proteome</keyword>
<dbReference type="InterPro" id="IPR001920">
    <property type="entry name" value="Asp/Glu_race"/>
</dbReference>
<evidence type="ECO:0000313" key="3">
    <source>
        <dbReference type="Proteomes" id="UP001237642"/>
    </source>
</evidence>
<dbReference type="InterPro" id="IPR015942">
    <property type="entry name" value="Asp/Glu/hydantoin_racemase"/>
</dbReference>
<dbReference type="SUPFAM" id="SSF53681">
    <property type="entry name" value="Aspartate/glutamate racemase"/>
    <property type="match status" value="2"/>
</dbReference>
<proteinExistence type="predicted"/>
<dbReference type="AlphaFoldDB" id="A0AAD8HDF8"/>
<comment type="caution">
    <text evidence="2">The sequence shown here is derived from an EMBL/GenBank/DDBJ whole genome shotgun (WGS) entry which is preliminary data.</text>
</comment>
<keyword evidence="1" id="KW-0413">Isomerase</keyword>
<evidence type="ECO:0000256" key="1">
    <source>
        <dbReference type="ARBA" id="ARBA00023235"/>
    </source>
</evidence>
<organism evidence="2 3">
    <name type="scientific">Heracleum sosnowskyi</name>
    <dbReference type="NCBI Taxonomy" id="360622"/>
    <lineage>
        <taxon>Eukaryota</taxon>
        <taxon>Viridiplantae</taxon>
        <taxon>Streptophyta</taxon>
        <taxon>Embryophyta</taxon>
        <taxon>Tracheophyta</taxon>
        <taxon>Spermatophyta</taxon>
        <taxon>Magnoliopsida</taxon>
        <taxon>eudicotyledons</taxon>
        <taxon>Gunneridae</taxon>
        <taxon>Pentapetalae</taxon>
        <taxon>asterids</taxon>
        <taxon>campanulids</taxon>
        <taxon>Apiales</taxon>
        <taxon>Apiaceae</taxon>
        <taxon>Apioideae</taxon>
        <taxon>apioid superclade</taxon>
        <taxon>Tordylieae</taxon>
        <taxon>Tordyliinae</taxon>
        <taxon>Heracleum</taxon>
    </lineage>
</organism>
<evidence type="ECO:0000313" key="2">
    <source>
        <dbReference type="EMBL" id="KAK1364060.1"/>
    </source>
</evidence>
<dbReference type="GO" id="GO:0047661">
    <property type="term" value="F:amino-acid racemase activity"/>
    <property type="evidence" value="ECO:0007669"/>
    <property type="project" value="InterPro"/>
</dbReference>
<reference evidence="2" key="2">
    <citation type="submission" date="2023-05" db="EMBL/GenBank/DDBJ databases">
        <authorList>
            <person name="Schelkunov M.I."/>
        </authorList>
    </citation>
    <scope>NUCLEOTIDE SEQUENCE</scope>
    <source>
        <strain evidence="2">Hsosn_3</strain>
        <tissue evidence="2">Leaf</tissue>
    </source>
</reference>
<name>A0AAD8HDF8_9APIA</name>
<dbReference type="PANTHER" id="PTHR21198:SF7">
    <property type="entry name" value="ASPARTATE-GLUTAMATE RACEMASE FAMILY"/>
    <property type="match status" value="1"/>
</dbReference>
<accession>A0AAD8HDF8</accession>
<dbReference type="EMBL" id="JAUIZM010000009">
    <property type="protein sequence ID" value="KAK1364060.1"/>
    <property type="molecule type" value="Genomic_DNA"/>
</dbReference>
<dbReference type="Proteomes" id="UP001237642">
    <property type="component" value="Unassembled WGS sequence"/>
</dbReference>
<dbReference type="PANTHER" id="PTHR21198">
    <property type="entry name" value="GLUTAMATE RACEMASE"/>
    <property type="match status" value="1"/>
</dbReference>
<dbReference type="Pfam" id="PF01177">
    <property type="entry name" value="Asp_Glu_race"/>
    <property type="match status" value="1"/>
</dbReference>
<gene>
    <name evidence="2" type="ORF">POM88_039621</name>
</gene>
<sequence>MSFRALDYPSKVFCNFRKHATLYGNIIVPVRVALPLSVVLQTYQNENLRDSTQSSGLDASSRGSGFLLNQQKGVGIIGGVSVDSTLSFVRKLVKLSSDDEESGIPFVLCSDPMLNKELLHHERSSFSRTEHLKLDHMPIVENLRRKRDLLESSGACCIAIPCHITHFWHDEVSKGCSVPVLHIGECVARELKEANLKPLEAGSPLRIGVLSTSAGIYQDKLHNEGFDVVLPDKATMEHTIDPAIEALTKKDVEGAQTLLRIALQVLLVRGVNTVILATDELRELLPQDDPLLKKCIDPMDALARSTIKYAQADEIRA</sequence>
<dbReference type="Gene3D" id="3.40.50.1860">
    <property type="match status" value="2"/>
</dbReference>
<reference evidence="2" key="1">
    <citation type="submission" date="2023-02" db="EMBL/GenBank/DDBJ databases">
        <title>Genome of toxic invasive species Heracleum sosnowskyi carries increased number of genes despite the absence of recent whole-genome duplications.</title>
        <authorList>
            <person name="Schelkunov M."/>
            <person name="Shtratnikova V."/>
            <person name="Makarenko M."/>
            <person name="Klepikova A."/>
            <person name="Omelchenko D."/>
            <person name="Novikova G."/>
            <person name="Obukhova E."/>
            <person name="Bogdanov V."/>
            <person name="Penin A."/>
            <person name="Logacheva M."/>
        </authorList>
    </citation>
    <scope>NUCLEOTIDE SEQUENCE</scope>
    <source>
        <strain evidence="2">Hsosn_3</strain>
        <tissue evidence="2">Leaf</tissue>
    </source>
</reference>
<protein>
    <submittedName>
        <fullName evidence="2">Racemase and epimerase</fullName>
    </submittedName>
</protein>